<evidence type="ECO:0000256" key="1">
    <source>
        <dbReference type="ARBA" id="ARBA00022669"/>
    </source>
</evidence>
<sequence length="238" mass="24477">MKSFSAGLAVILTTLTSTVSAVCTLGYIVQAGDTCNAIALAHGISTSQIFVLNPHACPNIFVGQRLCLTDSTYSCQPVVPVNTGQVCSTIATNNGITLNQLLLDNPTLNSTCTVFPGLNICVSHTAPDPTKACTDTSSVLPGDSCDIIAARFAIPSFAVPLINANISCSALVANDFICVASPQINCSKVDTVKSGDSCTGIATSSNITVNQLVSFNPNVNVNCTNIFPGEVLCVAPSA</sequence>
<dbReference type="PROSITE" id="PS51782">
    <property type="entry name" value="LYSM"/>
    <property type="match status" value="4"/>
</dbReference>
<gene>
    <name evidence="5" type="ORF">M422DRAFT_38454</name>
</gene>
<dbReference type="HOGENOM" id="CLU_1409624_0_0_1"/>
<evidence type="ECO:0000256" key="3">
    <source>
        <dbReference type="SAM" id="SignalP"/>
    </source>
</evidence>
<feature type="domain" description="LysM" evidence="4">
    <location>
        <begin position="77"/>
        <end position="122"/>
    </location>
</feature>
<feature type="domain" description="LysM" evidence="4">
    <location>
        <begin position="188"/>
        <end position="234"/>
    </location>
</feature>
<reference evidence="5 6" key="1">
    <citation type="submission" date="2014-06" db="EMBL/GenBank/DDBJ databases">
        <title>Evolutionary Origins and Diversification of the Mycorrhizal Mutualists.</title>
        <authorList>
            <consortium name="DOE Joint Genome Institute"/>
            <consortium name="Mycorrhizal Genomics Consortium"/>
            <person name="Kohler A."/>
            <person name="Kuo A."/>
            <person name="Nagy L.G."/>
            <person name="Floudas D."/>
            <person name="Copeland A."/>
            <person name="Barry K.W."/>
            <person name="Cichocki N."/>
            <person name="Veneault-Fourrey C."/>
            <person name="LaButti K."/>
            <person name="Lindquist E.A."/>
            <person name="Lipzen A."/>
            <person name="Lundell T."/>
            <person name="Morin E."/>
            <person name="Murat C."/>
            <person name="Riley R."/>
            <person name="Ohm R."/>
            <person name="Sun H."/>
            <person name="Tunlid A."/>
            <person name="Henrissat B."/>
            <person name="Grigoriev I.V."/>
            <person name="Hibbett D.S."/>
            <person name="Martin F."/>
        </authorList>
    </citation>
    <scope>NUCLEOTIDE SEQUENCE [LARGE SCALE GENOMIC DNA]</scope>
    <source>
        <strain evidence="5 6">SS14</strain>
    </source>
</reference>
<accession>A0A0C9UKT6</accession>
<keyword evidence="1" id="KW-0147">Chitin-binding</keyword>
<evidence type="ECO:0000313" key="6">
    <source>
        <dbReference type="Proteomes" id="UP000054279"/>
    </source>
</evidence>
<evidence type="ECO:0000313" key="5">
    <source>
        <dbReference type="EMBL" id="KIJ25845.1"/>
    </source>
</evidence>
<proteinExistence type="predicted"/>
<evidence type="ECO:0000259" key="4">
    <source>
        <dbReference type="PROSITE" id="PS51782"/>
    </source>
</evidence>
<dbReference type="Proteomes" id="UP000054279">
    <property type="component" value="Unassembled WGS sequence"/>
</dbReference>
<protein>
    <submittedName>
        <fullName evidence="5">Carbohydrate-binding module family 50 protein</fullName>
    </submittedName>
</protein>
<dbReference type="SUPFAM" id="SSF54106">
    <property type="entry name" value="LysM domain"/>
    <property type="match status" value="2"/>
</dbReference>
<keyword evidence="3" id="KW-0732">Signal</keyword>
<dbReference type="AlphaFoldDB" id="A0A0C9UKT6"/>
<name>A0A0C9UKT6_SPHS4</name>
<dbReference type="PANTHER" id="PTHR34997:SF1">
    <property type="entry name" value="PEPTIDOGLYCAN-BINDING LYSIN DOMAIN"/>
    <property type="match status" value="1"/>
</dbReference>
<organism evidence="5 6">
    <name type="scientific">Sphaerobolus stellatus (strain SS14)</name>
    <dbReference type="NCBI Taxonomy" id="990650"/>
    <lineage>
        <taxon>Eukaryota</taxon>
        <taxon>Fungi</taxon>
        <taxon>Dikarya</taxon>
        <taxon>Basidiomycota</taxon>
        <taxon>Agaricomycotina</taxon>
        <taxon>Agaricomycetes</taxon>
        <taxon>Phallomycetidae</taxon>
        <taxon>Geastrales</taxon>
        <taxon>Sphaerobolaceae</taxon>
        <taxon>Sphaerobolus</taxon>
    </lineage>
</organism>
<evidence type="ECO:0000256" key="2">
    <source>
        <dbReference type="ARBA" id="ARBA00023026"/>
    </source>
</evidence>
<dbReference type="Pfam" id="PF01476">
    <property type="entry name" value="LysM"/>
    <property type="match status" value="4"/>
</dbReference>
<feature type="domain" description="LysM" evidence="4">
    <location>
        <begin position="25"/>
        <end position="68"/>
    </location>
</feature>
<dbReference type="PANTHER" id="PTHR34997">
    <property type="entry name" value="AM15"/>
    <property type="match status" value="1"/>
</dbReference>
<keyword evidence="6" id="KW-1185">Reference proteome</keyword>
<feature type="chain" id="PRO_5002221148" evidence="3">
    <location>
        <begin position="22"/>
        <end position="238"/>
    </location>
</feature>
<dbReference type="CDD" id="cd00118">
    <property type="entry name" value="LysM"/>
    <property type="match status" value="2"/>
</dbReference>
<dbReference type="InterPro" id="IPR018392">
    <property type="entry name" value="LysM"/>
</dbReference>
<dbReference type="Gene3D" id="3.10.350.10">
    <property type="entry name" value="LysM domain"/>
    <property type="match status" value="4"/>
</dbReference>
<dbReference type="InterPro" id="IPR036779">
    <property type="entry name" value="LysM_dom_sf"/>
</dbReference>
<feature type="domain" description="LysM" evidence="4">
    <location>
        <begin position="135"/>
        <end position="179"/>
    </location>
</feature>
<dbReference type="EMBL" id="KN837396">
    <property type="protein sequence ID" value="KIJ25845.1"/>
    <property type="molecule type" value="Genomic_DNA"/>
</dbReference>
<dbReference type="SMART" id="SM00257">
    <property type="entry name" value="LysM"/>
    <property type="match status" value="4"/>
</dbReference>
<feature type="signal peptide" evidence="3">
    <location>
        <begin position="1"/>
        <end position="21"/>
    </location>
</feature>
<dbReference type="OrthoDB" id="5985073at2759"/>
<dbReference type="GO" id="GO:0008061">
    <property type="term" value="F:chitin binding"/>
    <property type="evidence" value="ECO:0007669"/>
    <property type="project" value="UniProtKB-KW"/>
</dbReference>
<keyword evidence="2" id="KW-0843">Virulence</keyword>
<dbReference type="InterPro" id="IPR052210">
    <property type="entry name" value="LysM1-like"/>
</dbReference>